<accession>A0A699SL74</accession>
<comment type="caution">
    <text evidence="2">The sequence shown here is derived from an EMBL/GenBank/DDBJ whole genome shotgun (WGS) entry which is preliminary data.</text>
</comment>
<sequence>MDTWDACRCIDDTPIVKYQFTKERAKELGINCTPLEETGATNTASNANGIDPTFLEALPADLRAEVLASLIATFPADLREEE</sequence>
<name>A0A699SL74_TANCI</name>
<evidence type="ECO:0000313" key="2">
    <source>
        <dbReference type="EMBL" id="GFC98159.1"/>
    </source>
</evidence>
<evidence type="ECO:0000256" key="1">
    <source>
        <dbReference type="ARBA" id="ARBA00022679"/>
    </source>
</evidence>
<dbReference type="InterPro" id="IPR025527">
    <property type="entry name" value="HUWE1/Rev1_UBM"/>
</dbReference>
<reference evidence="2" key="1">
    <citation type="journal article" date="2019" name="Sci. Rep.">
        <title>Draft genome of Tanacetum cinerariifolium, the natural source of mosquito coil.</title>
        <authorList>
            <person name="Yamashiro T."/>
            <person name="Shiraishi A."/>
            <person name="Satake H."/>
            <person name="Nakayama K."/>
        </authorList>
    </citation>
    <scope>NUCLEOTIDE SEQUENCE</scope>
</reference>
<dbReference type="GO" id="GO:0016740">
    <property type="term" value="F:transferase activity"/>
    <property type="evidence" value="ECO:0007669"/>
    <property type="project" value="UniProtKB-KW"/>
</dbReference>
<dbReference type="Pfam" id="PF14377">
    <property type="entry name" value="UBM"/>
    <property type="match status" value="2"/>
</dbReference>
<feature type="non-terminal residue" evidence="2">
    <location>
        <position position="82"/>
    </location>
</feature>
<dbReference type="EMBL" id="BKCJ011170361">
    <property type="protein sequence ID" value="GFC98159.1"/>
    <property type="molecule type" value="Genomic_DNA"/>
</dbReference>
<dbReference type="AlphaFoldDB" id="A0A699SL74"/>
<proteinExistence type="predicted"/>
<gene>
    <name evidence="2" type="ORF">Tci_870129</name>
</gene>
<keyword evidence="1" id="KW-0808">Transferase</keyword>
<protein>
    <submittedName>
        <fullName evidence="2">E3 ubiquitin-protein ligase UPL1-like</fullName>
    </submittedName>
</protein>
<organism evidence="2">
    <name type="scientific">Tanacetum cinerariifolium</name>
    <name type="common">Dalmatian daisy</name>
    <name type="synonym">Chrysanthemum cinerariifolium</name>
    <dbReference type="NCBI Taxonomy" id="118510"/>
    <lineage>
        <taxon>Eukaryota</taxon>
        <taxon>Viridiplantae</taxon>
        <taxon>Streptophyta</taxon>
        <taxon>Embryophyta</taxon>
        <taxon>Tracheophyta</taxon>
        <taxon>Spermatophyta</taxon>
        <taxon>Magnoliopsida</taxon>
        <taxon>eudicotyledons</taxon>
        <taxon>Gunneridae</taxon>
        <taxon>Pentapetalae</taxon>
        <taxon>asterids</taxon>
        <taxon>campanulids</taxon>
        <taxon>Asterales</taxon>
        <taxon>Asteraceae</taxon>
        <taxon>Asteroideae</taxon>
        <taxon>Anthemideae</taxon>
        <taxon>Anthemidinae</taxon>
        <taxon>Tanacetum</taxon>
    </lineage>
</organism>